<dbReference type="AlphaFoldDB" id="A0A7V5PNN5"/>
<reference evidence="2" key="1">
    <citation type="journal article" date="2020" name="mSystems">
        <title>Genome- and Community-Level Interaction Insights into Carbon Utilization and Element Cycling Functions of Hydrothermarchaeota in Hydrothermal Sediment.</title>
        <authorList>
            <person name="Zhou Z."/>
            <person name="Liu Y."/>
            <person name="Xu W."/>
            <person name="Pan J."/>
            <person name="Luo Z.H."/>
            <person name="Li M."/>
        </authorList>
    </citation>
    <scope>NUCLEOTIDE SEQUENCE [LARGE SCALE GENOMIC DNA]</scope>
    <source>
        <strain evidence="2">HyVt-527</strain>
    </source>
</reference>
<name>A0A7V5PNN5_CALAY</name>
<feature type="compositionally biased region" description="Basic residues" evidence="1">
    <location>
        <begin position="107"/>
        <end position="116"/>
    </location>
</feature>
<feature type="compositionally biased region" description="Basic and acidic residues" evidence="1">
    <location>
        <begin position="117"/>
        <end position="129"/>
    </location>
</feature>
<comment type="caution">
    <text evidence="2">The sequence shown here is derived from an EMBL/GenBank/DDBJ whole genome shotgun (WGS) entry which is preliminary data.</text>
</comment>
<dbReference type="EMBL" id="DROD01000164">
    <property type="protein sequence ID" value="HHJ52000.1"/>
    <property type="molecule type" value="Genomic_DNA"/>
</dbReference>
<sequence>MRKSGYFIFPLLILLLATACRQKPKEALSRGDFVALYSRMLVIQKLPVPEKERIVRIKKLLKEYHISEEQFLAQKERHKNDVDFWLDVYKQSRDRLEEQIQEIYKKRKERKATKPKPKTESRKMFLPDIKKKKPVVK</sequence>
<organism evidence="2">
    <name type="scientific">Caldithrix abyssi</name>
    <dbReference type="NCBI Taxonomy" id="187145"/>
    <lineage>
        <taxon>Bacteria</taxon>
        <taxon>Pseudomonadati</taxon>
        <taxon>Calditrichota</taxon>
        <taxon>Calditrichia</taxon>
        <taxon>Calditrichales</taxon>
        <taxon>Calditrichaceae</taxon>
        <taxon>Caldithrix</taxon>
    </lineage>
</organism>
<gene>
    <name evidence="2" type="ORF">ENJ89_02290</name>
</gene>
<accession>A0A7V5PNN5</accession>
<evidence type="ECO:0000256" key="1">
    <source>
        <dbReference type="SAM" id="MobiDB-lite"/>
    </source>
</evidence>
<feature type="region of interest" description="Disordered" evidence="1">
    <location>
        <begin position="107"/>
        <end position="137"/>
    </location>
</feature>
<dbReference type="Proteomes" id="UP000886124">
    <property type="component" value="Unassembled WGS sequence"/>
</dbReference>
<protein>
    <recommendedName>
        <fullName evidence="3">DUF4296 domain-containing protein</fullName>
    </recommendedName>
</protein>
<proteinExistence type="predicted"/>
<dbReference type="PROSITE" id="PS51257">
    <property type="entry name" value="PROKAR_LIPOPROTEIN"/>
    <property type="match status" value="1"/>
</dbReference>
<evidence type="ECO:0008006" key="3">
    <source>
        <dbReference type="Google" id="ProtNLM"/>
    </source>
</evidence>
<evidence type="ECO:0000313" key="2">
    <source>
        <dbReference type="EMBL" id="HHJ52000.1"/>
    </source>
</evidence>